<name>A0A6C0IQ37_9ZZZZ</name>
<accession>A0A6C0IQ37</accession>
<dbReference type="AlphaFoldDB" id="A0A6C0IQ37"/>
<feature type="coiled-coil region" evidence="1">
    <location>
        <begin position="52"/>
        <end position="86"/>
    </location>
</feature>
<sequence length="90" mass="10556">MSQQCTQPTTEVFTPDTVVKRVLHKYINRAKIGKEKYGHTLDRKDLSIEDWITHLQEELMDATLYLEKLKQECEEVEEKVRNTVSQCSLS</sequence>
<evidence type="ECO:0000313" key="2">
    <source>
        <dbReference type="EMBL" id="QHT94556.1"/>
    </source>
</evidence>
<organism evidence="2">
    <name type="scientific">viral metagenome</name>
    <dbReference type="NCBI Taxonomy" id="1070528"/>
    <lineage>
        <taxon>unclassified sequences</taxon>
        <taxon>metagenomes</taxon>
        <taxon>organismal metagenomes</taxon>
    </lineage>
</organism>
<evidence type="ECO:0000256" key="1">
    <source>
        <dbReference type="SAM" id="Coils"/>
    </source>
</evidence>
<proteinExistence type="predicted"/>
<reference evidence="2" key="1">
    <citation type="journal article" date="2020" name="Nature">
        <title>Giant virus diversity and host interactions through global metagenomics.</title>
        <authorList>
            <person name="Schulz F."/>
            <person name="Roux S."/>
            <person name="Paez-Espino D."/>
            <person name="Jungbluth S."/>
            <person name="Walsh D.A."/>
            <person name="Denef V.J."/>
            <person name="McMahon K.D."/>
            <person name="Konstantinidis K.T."/>
            <person name="Eloe-Fadrosh E.A."/>
            <person name="Kyrpides N.C."/>
            <person name="Woyke T."/>
        </authorList>
    </citation>
    <scope>NUCLEOTIDE SEQUENCE</scope>
    <source>
        <strain evidence="2">GVMAG-M-3300024258-28</strain>
    </source>
</reference>
<keyword evidence="1" id="KW-0175">Coiled coil</keyword>
<protein>
    <submittedName>
        <fullName evidence="2">Uncharacterized protein</fullName>
    </submittedName>
</protein>
<dbReference type="EMBL" id="MN740225">
    <property type="protein sequence ID" value="QHT94556.1"/>
    <property type="molecule type" value="Genomic_DNA"/>
</dbReference>